<evidence type="ECO:0000313" key="1">
    <source>
        <dbReference type="EMBL" id="EFK56195.1"/>
    </source>
</evidence>
<name>D7VQZ4_SPHSI</name>
<keyword evidence="2" id="KW-1185">Reference proteome</keyword>
<dbReference type="EMBL" id="ACHA02000012">
    <property type="protein sequence ID" value="EFK56195.1"/>
    <property type="molecule type" value="Genomic_DNA"/>
</dbReference>
<sequence length="188" mass="21387">MKISICPGRKGFIAFFKINYIHMKNTIIACFTFFILLLSCTDEQEIAYNEKVSSEFYSNKMRFEEVQEQLASGYFDNSGDSKILKDVKNLEGKSELAVASGKDINSLLISETAKPYHTQLLLYLDKIQLYYALTGEYISNTDTAARSQLLDRVHKVGKDVEDLQNKCMESQILFLNKAGIQLEPLQAK</sequence>
<evidence type="ECO:0000313" key="2">
    <source>
        <dbReference type="Proteomes" id="UP000006258"/>
    </source>
</evidence>
<dbReference type="STRING" id="525373.HMPREF0766_13398"/>
<proteinExistence type="predicted"/>
<protein>
    <submittedName>
        <fullName evidence="1">Uncharacterized protein</fullName>
    </submittedName>
</protein>
<dbReference type="HOGENOM" id="CLU_1601652_0_0_10"/>
<gene>
    <name evidence="1" type="ORF">HMPREF0766_13398</name>
</gene>
<accession>D7VQZ4</accession>
<dbReference type="Proteomes" id="UP000006258">
    <property type="component" value="Unassembled WGS sequence"/>
</dbReference>
<organism evidence="1 2">
    <name type="scientific">Sphingobacterium spiritivorum ATCC 33861</name>
    <dbReference type="NCBI Taxonomy" id="525373"/>
    <lineage>
        <taxon>Bacteria</taxon>
        <taxon>Pseudomonadati</taxon>
        <taxon>Bacteroidota</taxon>
        <taxon>Sphingobacteriia</taxon>
        <taxon>Sphingobacteriales</taxon>
        <taxon>Sphingobacteriaceae</taxon>
        <taxon>Sphingobacterium</taxon>
    </lineage>
</organism>
<comment type="caution">
    <text evidence="1">The sequence shown here is derived from an EMBL/GenBank/DDBJ whole genome shotgun (WGS) entry which is preliminary data.</text>
</comment>
<reference evidence="1" key="1">
    <citation type="submission" date="2010-07" db="EMBL/GenBank/DDBJ databases">
        <authorList>
            <person name="Muzny D."/>
            <person name="Qin X."/>
            <person name="Buhay C."/>
            <person name="Dugan-Rocha S."/>
            <person name="Ding Y."/>
            <person name="Chen G."/>
            <person name="Hawes A."/>
            <person name="Holder M."/>
            <person name="Jhangiani S."/>
            <person name="Johnson A."/>
            <person name="Khan Z."/>
            <person name="Li Z."/>
            <person name="Liu W."/>
            <person name="Liu X."/>
            <person name="Perez L."/>
            <person name="Shen H."/>
            <person name="Wang Q."/>
            <person name="Watt J."/>
            <person name="Xi L."/>
            <person name="Xin Y."/>
            <person name="Zhou J."/>
            <person name="Deng J."/>
            <person name="Jiang H."/>
            <person name="Liu Y."/>
            <person name="Qu J."/>
            <person name="Song X.-Z."/>
            <person name="Zhang L."/>
            <person name="Villasana D."/>
            <person name="Johnson A."/>
            <person name="Liu J."/>
            <person name="Liyanage D."/>
            <person name="Lorensuhewa L."/>
            <person name="Robinson T."/>
            <person name="Song A."/>
            <person name="Song B.-B."/>
            <person name="Dinh H."/>
            <person name="Thornton R."/>
            <person name="Coyle M."/>
            <person name="Francisco L."/>
            <person name="Jackson L."/>
            <person name="Javaid M."/>
            <person name="Korchina V."/>
            <person name="Kovar C."/>
            <person name="Mata R."/>
            <person name="Mathew T."/>
            <person name="Ngo R."/>
            <person name="Nguyen L."/>
            <person name="Nguyen N."/>
            <person name="Okwuonu G."/>
            <person name="Ongeri F."/>
            <person name="Pham C."/>
            <person name="Simmons D."/>
            <person name="Wilczek-Boney K."/>
            <person name="Hale W."/>
            <person name="Jakkamsetti A."/>
            <person name="Pham P."/>
            <person name="Ruth R."/>
            <person name="San Lucas F."/>
            <person name="Warren J."/>
            <person name="Zhang J."/>
            <person name="Zhao Z."/>
            <person name="Zhou C."/>
            <person name="Zhu D."/>
            <person name="Lee S."/>
            <person name="Bess C."/>
            <person name="Blankenburg K."/>
            <person name="Forbes L."/>
            <person name="Fu Q."/>
            <person name="Gubbala S."/>
            <person name="Hirani K."/>
            <person name="Jayaseelan J.C."/>
            <person name="Lara F."/>
            <person name="Munidasa M."/>
            <person name="Palculict T."/>
            <person name="Patil S."/>
            <person name="Pu L.-L."/>
            <person name="Saada N."/>
            <person name="Tang L."/>
            <person name="Weissenberger G."/>
            <person name="Zhu Y."/>
            <person name="Hemphill L."/>
            <person name="Shang Y."/>
            <person name="Youmans B."/>
            <person name="Ayvaz T."/>
            <person name="Ross M."/>
            <person name="Santibanez J."/>
            <person name="Aqrawi P."/>
            <person name="Gross S."/>
            <person name="Joshi V."/>
            <person name="Fowler G."/>
            <person name="Nazareth L."/>
            <person name="Reid J."/>
            <person name="Worley K."/>
            <person name="Petrosino J."/>
            <person name="Highlander S."/>
            <person name="Gibbs R."/>
        </authorList>
    </citation>
    <scope>NUCLEOTIDE SEQUENCE [LARGE SCALE GENOMIC DNA]</scope>
    <source>
        <strain evidence="1">ATCC 33861</strain>
    </source>
</reference>
<dbReference type="AlphaFoldDB" id="D7VQZ4"/>